<reference evidence="3 4" key="1">
    <citation type="submission" date="2019-04" db="EMBL/GenBank/DDBJ databases">
        <title>High contiguity whole genome sequence and gene annotation resource for two Venturia nashicola isolates.</title>
        <authorList>
            <person name="Prokchorchik M."/>
            <person name="Won K."/>
            <person name="Lee Y."/>
            <person name="Choi E.D."/>
            <person name="Segonzac C."/>
            <person name="Sohn K.H."/>
        </authorList>
    </citation>
    <scope>NUCLEOTIDE SEQUENCE [LARGE SCALE GENOMIC DNA]</scope>
    <source>
        <strain evidence="3 4">PRI2</strain>
    </source>
</reference>
<name>A0A4Z1NRT5_9PEZI</name>
<comment type="caution">
    <text evidence="3">The sequence shown here is derived from an EMBL/GenBank/DDBJ whole genome shotgun (WGS) entry which is preliminary data.</text>
</comment>
<keyword evidence="4" id="KW-1185">Reference proteome</keyword>
<keyword evidence="1" id="KW-0732">Signal</keyword>
<sequence>MKQSFFASVCLLLAAAEAQQVFYPSLIIPIASDQPNQAFGTQTSGTIKWTQANAASTEIVFDNLPAGGTKCRLNFVLNKNGPWNLDVKSPQPWQFGIYNIIGGYVGQQDTWNKHPLVTNLVANVTLSAVGAQIRADVSEHTVPCAGGKAQYMLQSYPRPFTFSWFELNDVPAGNQNGITFVIQ</sequence>
<organism evidence="3 4">
    <name type="scientific">Venturia nashicola</name>
    <dbReference type="NCBI Taxonomy" id="86259"/>
    <lineage>
        <taxon>Eukaryota</taxon>
        <taxon>Fungi</taxon>
        <taxon>Dikarya</taxon>
        <taxon>Ascomycota</taxon>
        <taxon>Pezizomycotina</taxon>
        <taxon>Dothideomycetes</taxon>
        <taxon>Pleosporomycetidae</taxon>
        <taxon>Venturiales</taxon>
        <taxon>Venturiaceae</taxon>
        <taxon>Venturia</taxon>
    </lineage>
</organism>
<dbReference type="PANTHER" id="PTHR39613">
    <property type="entry name" value="ANCHORED CELL WALL PROTEIN, PUTATIVE (AFU_ORTHOLOGUE AFUA_4G08960)-RELATED"/>
    <property type="match status" value="1"/>
</dbReference>
<proteinExistence type="predicted"/>
<evidence type="ECO:0000259" key="2">
    <source>
        <dbReference type="Pfam" id="PF09792"/>
    </source>
</evidence>
<feature type="domain" description="Ubiquitin 3 binding protein But2 C-terminal" evidence="2">
    <location>
        <begin position="23"/>
        <end position="166"/>
    </location>
</feature>
<dbReference type="STRING" id="86259.A0A4Z1NRT5"/>
<evidence type="ECO:0000313" key="3">
    <source>
        <dbReference type="EMBL" id="TID18812.1"/>
    </source>
</evidence>
<dbReference type="EMBL" id="SNSC02000013">
    <property type="protein sequence ID" value="TID18812.1"/>
    <property type="molecule type" value="Genomic_DNA"/>
</dbReference>
<dbReference type="Proteomes" id="UP000298493">
    <property type="component" value="Unassembled WGS sequence"/>
</dbReference>
<evidence type="ECO:0000313" key="4">
    <source>
        <dbReference type="Proteomes" id="UP000298493"/>
    </source>
</evidence>
<protein>
    <recommendedName>
        <fullName evidence="2">Ubiquitin 3 binding protein But2 C-terminal domain-containing protein</fullName>
    </recommendedName>
</protein>
<dbReference type="Pfam" id="PF09792">
    <property type="entry name" value="But2"/>
    <property type="match status" value="1"/>
</dbReference>
<dbReference type="PANTHER" id="PTHR39613:SF1">
    <property type="entry name" value="ANCHORED CELL WALL PROTEIN, PUTATIVE (AFU_ORTHOLOGUE AFUA_4G08960)-RELATED"/>
    <property type="match status" value="1"/>
</dbReference>
<gene>
    <name evidence="3" type="ORF">E6O75_ATG05933</name>
</gene>
<feature type="chain" id="PRO_5021272757" description="Ubiquitin 3 binding protein But2 C-terminal domain-containing protein" evidence="1">
    <location>
        <begin position="19"/>
        <end position="183"/>
    </location>
</feature>
<evidence type="ECO:0000256" key="1">
    <source>
        <dbReference type="SAM" id="SignalP"/>
    </source>
</evidence>
<accession>A0A4Z1NRT5</accession>
<dbReference type="AlphaFoldDB" id="A0A4Z1NRT5"/>
<feature type="signal peptide" evidence="1">
    <location>
        <begin position="1"/>
        <end position="18"/>
    </location>
</feature>
<dbReference type="InterPro" id="IPR018620">
    <property type="entry name" value="Ubiquitin3-bd_protein_But2_C"/>
</dbReference>